<dbReference type="CDD" id="cd08512">
    <property type="entry name" value="PBP2_NikA_DppA_OppA_like_7"/>
    <property type="match status" value="1"/>
</dbReference>
<dbReference type="Gene3D" id="3.10.105.10">
    <property type="entry name" value="Dipeptide-binding Protein, Domain 3"/>
    <property type="match status" value="1"/>
</dbReference>
<dbReference type="AlphaFoldDB" id="A0A2N5JCZ0"/>
<evidence type="ECO:0000313" key="4">
    <source>
        <dbReference type="Proteomes" id="UP000235050"/>
    </source>
</evidence>
<evidence type="ECO:0000256" key="1">
    <source>
        <dbReference type="SAM" id="SignalP"/>
    </source>
</evidence>
<evidence type="ECO:0000259" key="2">
    <source>
        <dbReference type="Pfam" id="PF00496"/>
    </source>
</evidence>
<dbReference type="GO" id="GO:0043190">
    <property type="term" value="C:ATP-binding cassette (ABC) transporter complex"/>
    <property type="evidence" value="ECO:0007669"/>
    <property type="project" value="InterPro"/>
</dbReference>
<dbReference type="PIRSF" id="PIRSF002741">
    <property type="entry name" value="MppA"/>
    <property type="match status" value="1"/>
</dbReference>
<dbReference type="Proteomes" id="UP000235050">
    <property type="component" value="Unassembled WGS sequence"/>
</dbReference>
<dbReference type="Gene3D" id="3.40.190.10">
    <property type="entry name" value="Periplasmic binding protein-like II"/>
    <property type="match status" value="1"/>
</dbReference>
<dbReference type="InterPro" id="IPR030678">
    <property type="entry name" value="Peptide/Ni-bd"/>
</dbReference>
<dbReference type="EMBL" id="NMWU01000002">
    <property type="protein sequence ID" value="PLS32058.1"/>
    <property type="molecule type" value="Genomic_DNA"/>
</dbReference>
<reference evidence="3 4" key="1">
    <citation type="submission" date="2017-07" db="EMBL/GenBank/DDBJ databases">
        <title>Bifidobacterium novel species.</title>
        <authorList>
            <person name="Lugli G.A."/>
            <person name="Milani C."/>
            <person name="Duranti S."/>
            <person name="Mangifesta M."/>
        </authorList>
    </citation>
    <scope>NUCLEOTIDE SEQUENCE [LARGE SCALE GENOMIC DNA]</scope>
    <source>
        <strain evidence="4">Uis1B</strain>
    </source>
</reference>
<dbReference type="GO" id="GO:1904680">
    <property type="term" value="F:peptide transmembrane transporter activity"/>
    <property type="evidence" value="ECO:0007669"/>
    <property type="project" value="TreeGrafter"/>
</dbReference>
<feature type="chain" id="PRO_5039003841" evidence="1">
    <location>
        <begin position="20"/>
        <end position="536"/>
    </location>
</feature>
<proteinExistence type="predicted"/>
<dbReference type="Gene3D" id="3.90.76.10">
    <property type="entry name" value="Dipeptide-binding Protein, Domain 1"/>
    <property type="match status" value="1"/>
</dbReference>
<protein>
    <submittedName>
        <fullName evidence="3">ABC transporter substrate-binding protein</fullName>
    </submittedName>
</protein>
<dbReference type="SUPFAM" id="SSF53850">
    <property type="entry name" value="Periplasmic binding protein-like II"/>
    <property type="match status" value="1"/>
</dbReference>
<comment type="caution">
    <text evidence="3">The sequence shown here is derived from an EMBL/GenBank/DDBJ whole genome shotgun (WGS) entry which is preliminary data.</text>
</comment>
<organism evidence="3 4">
    <name type="scientific">Bifidobacterium margollesii</name>
    <dbReference type="NCBI Taxonomy" id="2020964"/>
    <lineage>
        <taxon>Bacteria</taxon>
        <taxon>Bacillati</taxon>
        <taxon>Actinomycetota</taxon>
        <taxon>Actinomycetes</taxon>
        <taxon>Bifidobacteriales</taxon>
        <taxon>Bifidobacteriaceae</taxon>
        <taxon>Bifidobacterium</taxon>
    </lineage>
</organism>
<feature type="domain" description="Solute-binding protein family 5" evidence="2">
    <location>
        <begin position="84"/>
        <end position="443"/>
    </location>
</feature>
<evidence type="ECO:0000313" key="3">
    <source>
        <dbReference type="EMBL" id="PLS32058.1"/>
    </source>
</evidence>
<dbReference type="PANTHER" id="PTHR30290">
    <property type="entry name" value="PERIPLASMIC BINDING COMPONENT OF ABC TRANSPORTER"/>
    <property type="match status" value="1"/>
</dbReference>
<dbReference type="GO" id="GO:0015833">
    <property type="term" value="P:peptide transport"/>
    <property type="evidence" value="ECO:0007669"/>
    <property type="project" value="TreeGrafter"/>
</dbReference>
<dbReference type="RefSeq" id="WP_101614611.1">
    <property type="nucleotide sequence ID" value="NZ_NMWU01000002.1"/>
</dbReference>
<dbReference type="Pfam" id="PF00496">
    <property type="entry name" value="SBP_bac_5"/>
    <property type="match status" value="1"/>
</dbReference>
<dbReference type="PROSITE" id="PS51257">
    <property type="entry name" value="PROKAR_LIPOPROTEIN"/>
    <property type="match status" value="1"/>
</dbReference>
<sequence length="536" mass="56322">MRKSLIVRAAAAVSALAMAAGLAACGGSSTGSSASSGSSLVVNTNFDAKSFDPARAYEFTSNMVSHQVYETPLAYADNGNDFSKVEPGVAKYEMSADAKTVTLTVQDGHTFSSGAKVTADDLTFSLERLQGMQGNPSFLLTDPAGKPVKVAKKDDKTVTLTSSVAYPALPYVLAFPSTGVVEKKVVEEHGGTTDTNDKAETWLNSNSAGSGPYKISSADIKSEVKLAANDKYTSNDKPKYTNVVIQNTTAATQKVNVQAGSAQIAFDLGADDVKGLDSSKIKVTSSPSLYTLYAYINAGKQYGKVASDPNFINAFRHAINYDEILKFVGDGAVQPGGIIPPALSGSLKSDEHNTYDLAKAKELLAKSGYKGEKVELVVPSDMAIGGVNLQNLAQKVQEQVKAAGINLELKPLSSTAWLDVYRNGTAQSSIAYWGADYPEAGDYAAFGPDAATGLHAGWKTGAGIASAEAAKPAFDKAQTTIDKDARAKAFQEAQQKMNDGGPFVPIVTPAGRLAYASNLSGVTYNPIWYTDLASVK</sequence>
<accession>A0A2N5JCZ0</accession>
<dbReference type="InterPro" id="IPR000914">
    <property type="entry name" value="SBP_5_dom"/>
</dbReference>
<dbReference type="InterPro" id="IPR039424">
    <property type="entry name" value="SBP_5"/>
</dbReference>
<keyword evidence="4" id="KW-1185">Reference proteome</keyword>
<dbReference type="GO" id="GO:0042597">
    <property type="term" value="C:periplasmic space"/>
    <property type="evidence" value="ECO:0007669"/>
    <property type="project" value="UniProtKB-ARBA"/>
</dbReference>
<feature type="signal peptide" evidence="1">
    <location>
        <begin position="1"/>
        <end position="19"/>
    </location>
</feature>
<dbReference type="PANTHER" id="PTHR30290:SF34">
    <property type="entry name" value="ABC TRANSPORTER, PERIPLASMIC OLIGO-PEPTIDE BINDING PROTEIN, PUTATIVE-RELATED"/>
    <property type="match status" value="1"/>
</dbReference>
<gene>
    <name evidence="3" type="ORF">Uis1B_0151</name>
</gene>
<keyword evidence="1" id="KW-0732">Signal</keyword>
<dbReference type="OrthoDB" id="9046151at2"/>
<name>A0A2N5JCZ0_9BIFI</name>